<comment type="similarity">
    <text evidence="4">Belongs to the class I-like SAM-binding methyltransferase superfamily. RNA M5U methyltransferase family.</text>
</comment>
<evidence type="ECO:0000256" key="5">
    <source>
        <dbReference type="PROSITE-ProRule" id="PRU10015"/>
    </source>
</evidence>
<protein>
    <submittedName>
        <fullName evidence="7">23S rRNA (Uracil(1939)-C(5))-methyltransferase RlmD</fullName>
    </submittedName>
</protein>
<organism evidence="7 8">
    <name type="scientific">Vagococcus entomophilus</name>
    <dbReference type="NCBI Taxonomy" id="1160095"/>
    <lineage>
        <taxon>Bacteria</taxon>
        <taxon>Bacillati</taxon>
        <taxon>Bacillota</taxon>
        <taxon>Bacilli</taxon>
        <taxon>Lactobacillales</taxon>
        <taxon>Enterococcaceae</taxon>
        <taxon>Vagococcus</taxon>
    </lineage>
</organism>
<dbReference type="InterPro" id="IPR002792">
    <property type="entry name" value="TRAM_dom"/>
</dbReference>
<gene>
    <name evidence="7" type="ORF">CBF30_11730</name>
</gene>
<dbReference type="EMBL" id="NGJZ01000005">
    <property type="protein sequence ID" value="RSU05973.1"/>
    <property type="molecule type" value="Genomic_DNA"/>
</dbReference>
<dbReference type="PROSITE" id="PS51687">
    <property type="entry name" value="SAM_MT_RNA_M5U"/>
    <property type="match status" value="1"/>
</dbReference>
<dbReference type="RefSeq" id="WP_126827112.1">
    <property type="nucleotide sequence ID" value="NZ_JBHLWU010000004.1"/>
</dbReference>
<dbReference type="OrthoDB" id="9804590at2"/>
<dbReference type="Proteomes" id="UP000288669">
    <property type="component" value="Unassembled WGS sequence"/>
</dbReference>
<dbReference type="PROSITE" id="PS01231">
    <property type="entry name" value="TRMA_2"/>
    <property type="match status" value="1"/>
</dbReference>
<feature type="active site" evidence="5">
    <location>
        <position position="415"/>
    </location>
</feature>
<dbReference type="Gene3D" id="2.40.50.1070">
    <property type="match status" value="1"/>
</dbReference>
<dbReference type="FunFam" id="3.40.50.150:FF:000009">
    <property type="entry name" value="23S rRNA (Uracil(1939)-C(5))-methyltransferase RlmD"/>
    <property type="match status" value="1"/>
</dbReference>
<feature type="binding site" evidence="4">
    <location>
        <position position="388"/>
    </location>
    <ligand>
        <name>S-adenosyl-L-methionine</name>
        <dbReference type="ChEBI" id="CHEBI:59789"/>
    </ligand>
</feature>
<dbReference type="GO" id="GO:0070475">
    <property type="term" value="P:rRNA base methylation"/>
    <property type="evidence" value="ECO:0007669"/>
    <property type="project" value="TreeGrafter"/>
</dbReference>
<dbReference type="InterPro" id="IPR030391">
    <property type="entry name" value="MeTrfase_TrmA_CS"/>
</dbReference>
<dbReference type="Pfam" id="PF01938">
    <property type="entry name" value="TRAM"/>
    <property type="match status" value="1"/>
</dbReference>
<keyword evidence="8" id="KW-1185">Reference proteome</keyword>
<feature type="binding site" evidence="4">
    <location>
        <position position="319"/>
    </location>
    <ligand>
        <name>S-adenosyl-L-methionine</name>
        <dbReference type="ChEBI" id="CHEBI:59789"/>
    </ligand>
</feature>
<keyword evidence="2 4" id="KW-0808">Transferase</keyword>
<keyword evidence="3 4" id="KW-0949">S-adenosyl-L-methionine</keyword>
<dbReference type="InterPro" id="IPR012340">
    <property type="entry name" value="NA-bd_OB-fold"/>
</dbReference>
<name>A0A430AEW3_9ENTE</name>
<dbReference type="GO" id="GO:0070041">
    <property type="term" value="F:rRNA (uridine-C5-)-methyltransferase activity"/>
    <property type="evidence" value="ECO:0007669"/>
    <property type="project" value="TreeGrafter"/>
</dbReference>
<dbReference type="InterPro" id="IPR029063">
    <property type="entry name" value="SAM-dependent_MTases_sf"/>
</dbReference>
<feature type="domain" description="TRAM" evidence="6">
    <location>
        <begin position="8"/>
        <end position="66"/>
    </location>
</feature>
<dbReference type="PANTHER" id="PTHR11061">
    <property type="entry name" value="RNA M5U METHYLTRANSFERASE"/>
    <property type="match status" value="1"/>
</dbReference>
<evidence type="ECO:0000256" key="3">
    <source>
        <dbReference type="ARBA" id="ARBA00022691"/>
    </source>
</evidence>
<evidence type="ECO:0000256" key="4">
    <source>
        <dbReference type="PROSITE-ProRule" id="PRU01024"/>
    </source>
</evidence>
<comment type="caution">
    <text evidence="7">The sequence shown here is derived from an EMBL/GenBank/DDBJ whole genome shotgun (WGS) entry which is preliminary data.</text>
</comment>
<dbReference type="PROSITE" id="PS50926">
    <property type="entry name" value="TRAM"/>
    <property type="match status" value="1"/>
</dbReference>
<dbReference type="AlphaFoldDB" id="A0A430AEW3"/>
<dbReference type="Gene3D" id="3.40.50.150">
    <property type="entry name" value="Vaccinia Virus protein VP39"/>
    <property type="match status" value="1"/>
</dbReference>
<proteinExistence type="inferred from homology"/>
<dbReference type="PROSITE" id="PS01230">
    <property type="entry name" value="TRMA_1"/>
    <property type="match status" value="1"/>
</dbReference>
<dbReference type="InterPro" id="IPR010280">
    <property type="entry name" value="U5_MeTrfase_fam"/>
</dbReference>
<evidence type="ECO:0000256" key="2">
    <source>
        <dbReference type="ARBA" id="ARBA00022679"/>
    </source>
</evidence>
<evidence type="ECO:0000313" key="7">
    <source>
        <dbReference type="EMBL" id="RSU05973.1"/>
    </source>
</evidence>
<reference evidence="7 8" key="1">
    <citation type="submission" date="2017-05" db="EMBL/GenBank/DDBJ databases">
        <title>Vagococcus spp. assemblies.</title>
        <authorList>
            <person name="Gulvik C.A."/>
        </authorList>
    </citation>
    <scope>NUCLEOTIDE SEQUENCE [LARGE SCALE GENOMIC DNA]</scope>
    <source>
        <strain evidence="7 8">DSM 24756</strain>
    </source>
</reference>
<keyword evidence="1 4" id="KW-0489">Methyltransferase</keyword>
<sequence length="459" mass="52600">MKTTKLCPVQKNEKYVVTIEDLTYEGFGVAKVEGYPIFIENALPGEEVETLVLKVGKQFAFGKVLQFLEKSEHRVDDENMQWIRTGIAPLHHLAYPEQLKFKQSQVENVFTRIAKMPEVSVLPTIGMEEPRAYRNKAQIPVRSLEGKLETGFFRKNSHDLVPLEDYYIQDKEIDRAITVVREIMRKFQVKAYNEQENTGNLRHIIVRRGHYTHQMMIVLVTRTPKLFQYEKMVKEIVASLPEVTSIIQNIHPERTNVILGKEEKVLYGEPYITDTLFGKVYHISAQSFYQVNTSQTEKLYQTAIEFAKLTPEDVVIDAYCGIGTIGLSLAEKVKQVYGVEMAKSAIRDAKLNAMANEIENISFETGKAEYVMKKWQEEAISVDVVFVDPPRKGLDPHFIEATVEMKPKKLIYISCNPATLARDAKILAEKGYKLEKVQPVDMFPQTAHVESVTLFTRKK</sequence>
<feature type="binding site" evidence="4">
    <location>
        <position position="290"/>
    </location>
    <ligand>
        <name>S-adenosyl-L-methionine</name>
        <dbReference type="ChEBI" id="CHEBI:59789"/>
    </ligand>
</feature>
<dbReference type="PANTHER" id="PTHR11061:SF30">
    <property type="entry name" value="TRNA (URACIL(54)-C(5))-METHYLTRANSFERASE"/>
    <property type="match status" value="1"/>
</dbReference>
<evidence type="ECO:0000313" key="8">
    <source>
        <dbReference type="Proteomes" id="UP000288669"/>
    </source>
</evidence>
<dbReference type="Pfam" id="PF05958">
    <property type="entry name" value="tRNA_U5-meth_tr"/>
    <property type="match status" value="1"/>
</dbReference>
<dbReference type="SUPFAM" id="SSF53335">
    <property type="entry name" value="S-adenosyl-L-methionine-dependent methyltransferases"/>
    <property type="match status" value="1"/>
</dbReference>
<evidence type="ECO:0000256" key="1">
    <source>
        <dbReference type="ARBA" id="ARBA00022603"/>
    </source>
</evidence>
<dbReference type="SUPFAM" id="SSF50249">
    <property type="entry name" value="Nucleic acid-binding proteins"/>
    <property type="match status" value="1"/>
</dbReference>
<dbReference type="Gene3D" id="2.40.50.140">
    <property type="entry name" value="Nucleic acid-binding proteins"/>
    <property type="match status" value="1"/>
</dbReference>
<accession>A0A430AEW3</accession>
<evidence type="ECO:0000259" key="6">
    <source>
        <dbReference type="PROSITE" id="PS50926"/>
    </source>
</evidence>
<dbReference type="InterPro" id="IPR030390">
    <property type="entry name" value="MeTrfase_TrmA_AS"/>
</dbReference>
<feature type="binding site" evidence="4">
    <location>
        <position position="340"/>
    </location>
    <ligand>
        <name>S-adenosyl-L-methionine</name>
        <dbReference type="ChEBI" id="CHEBI:59789"/>
    </ligand>
</feature>
<dbReference type="FunFam" id="2.40.50.1070:FF:000003">
    <property type="entry name" value="23S rRNA (Uracil-5-)-methyltransferase RumA"/>
    <property type="match status" value="1"/>
</dbReference>
<dbReference type="NCBIfam" id="TIGR00479">
    <property type="entry name" value="rumA"/>
    <property type="match status" value="1"/>
</dbReference>
<feature type="active site" description="Nucleophile" evidence="4">
    <location>
        <position position="415"/>
    </location>
</feature>
<dbReference type="CDD" id="cd02440">
    <property type="entry name" value="AdoMet_MTases"/>
    <property type="match status" value="1"/>
</dbReference>